<dbReference type="GeneTree" id="ENSGT00610000086112"/>
<dbReference type="Pfam" id="PF14906">
    <property type="entry name" value="DUF4495"/>
    <property type="match status" value="1"/>
</dbReference>
<evidence type="ECO:0000313" key="1">
    <source>
        <dbReference type="Ensembl" id="ENSPKIP00000031905.1"/>
    </source>
</evidence>
<dbReference type="PANTHER" id="PTHR33960">
    <property type="entry name" value="SIMILAR TO KIAA0825 PROTEIN"/>
    <property type="match status" value="1"/>
</dbReference>
<name>A0A3B3SNM0_9TELE</name>
<sequence length="1249" mass="139691">MCIFHLMDMEWQWEFCQDHAFMDCVSSVVPRELDVQQLLHDTEEKLKLNACCIEQSLRELQGTLGDTRAGDQMKPVSTGHQDLLDFLRALQQYLRTEEDGREDAALLTLLSISSRCGVAFPSFQQRMAPCFPVHAVRDEAALDVQEAWEDIRVLLRRHLLEKLHSADDVVDGDRGAEGCIRMARRVRRFEQLLFLYPETEVLSRYQNLQVKFVQDLLRGTQPCSFERLADRLRTAAPTLCSTIAADLHTLRCVVEPNTLIAFINQGYLNTISQELLVLIEECCENAVKDTSTHTSKPGKRSCTKAKAQGSAREASQRGVSGCLTSQQLSCLAKICSTLLELDEQMELLVTKLPFLACPGAPCSVRGILKKTREVSEMPAGNGNRYTDMLLQQNPEPVVLEFDWRSAFRELVSPVAHCLKAVLEDACSRSRQQEETDTVISVILLPQRDWALPSSLESQAPKMIAKFCGDILKEFDVLLPLALLCRDDPLLEVRSTFVEVCSYVASAVVGRLEERAREVPSTAPLRNLPALLASSLHIQQWLGHIQHQLRDGGRVPLSLLPIQRCQELTEALQDQLTQYCIQTCATSIFQDAEAHHWGDTKPFYEGERCSFSIQMWHYFLTGLRRDLWAMLPPWVAQKVLAEILSGTLEVLACRYSQACPTYKRSQQIRVDITAVLLVVEQLVWSVSSSLEELLQPSRTVCPWIFSIHSLCNQLLAVLVLVTAPLSELHRFCQGGSGGISSATTAADSEARGVSWLTAIRPALFPPEPLRSSTVTSNEFTTKHLLKLMSSQPDCDHKLLLQSLLDADCILLRVLLDNSYFCIDDSRNDPDSHKHGDAFMEAVFSVLLPLNNIPGALTLVLKNYFDKRRLWDFLYNMTAEEGPARSAVLRCVRAALSKAVLSIVSHLIAMVLDHQAWEDLATFLPSQGLPESVLSKVPKEWRYVAPNARGRQASKGHDELMIQALSFVFAILPSAIASLPLPLRFLFCTGEKRVSQHAEQLKRTGLLIWGLVSCLCQDLEEGGRLTLDHRAADKLALVIECLQSAMGNQRGGANPVVQKVLQKLEESRPNWTVMQLQKARKLCAGGVLESVQAGVAPGRGGSPELTEQKIGLMLLEVCHQPGGSENLRQIYHIIRLNEDLLKAQLEASRGQSDAPQRMVDFSLASDPRPPDFNPLTCFQHIGLKEFSQSAISEWNWDWAQLLPAYLGMSPLTLGTLLANRWELQEEAALEDEEKTLVDHLQNVYFKTSLGS</sequence>
<reference evidence="1" key="1">
    <citation type="submission" date="2025-08" db="UniProtKB">
        <authorList>
            <consortium name="Ensembl"/>
        </authorList>
    </citation>
    <scope>IDENTIFICATION</scope>
</reference>
<evidence type="ECO:0000313" key="2">
    <source>
        <dbReference type="Proteomes" id="UP000261540"/>
    </source>
</evidence>
<keyword evidence="2" id="KW-1185">Reference proteome</keyword>
<dbReference type="AlphaFoldDB" id="A0A3B3SNM0"/>
<protein>
    <submittedName>
        <fullName evidence="1">KIAA0825</fullName>
    </submittedName>
</protein>
<dbReference type="InterPro" id="IPR027993">
    <property type="entry name" value="DUF4495"/>
</dbReference>
<dbReference type="Ensembl" id="ENSPKIT00000012763.1">
    <property type="protein sequence ID" value="ENSPKIP00000031905.1"/>
    <property type="gene ID" value="ENSPKIG00000012216.1"/>
</dbReference>
<organism evidence="1 2">
    <name type="scientific">Paramormyrops kingsleyae</name>
    <dbReference type="NCBI Taxonomy" id="1676925"/>
    <lineage>
        <taxon>Eukaryota</taxon>
        <taxon>Metazoa</taxon>
        <taxon>Chordata</taxon>
        <taxon>Craniata</taxon>
        <taxon>Vertebrata</taxon>
        <taxon>Euteleostomi</taxon>
        <taxon>Actinopterygii</taxon>
        <taxon>Neopterygii</taxon>
        <taxon>Teleostei</taxon>
        <taxon>Osteoglossocephala</taxon>
        <taxon>Osteoglossomorpha</taxon>
        <taxon>Osteoglossiformes</taxon>
        <taxon>Mormyridae</taxon>
        <taxon>Paramormyrops</taxon>
    </lineage>
</organism>
<reference evidence="1" key="2">
    <citation type="submission" date="2025-09" db="UniProtKB">
        <authorList>
            <consortium name="Ensembl"/>
        </authorList>
    </citation>
    <scope>IDENTIFICATION</scope>
</reference>
<dbReference type="STRING" id="1676925.ENSPKIP00000031905"/>
<dbReference type="PANTHER" id="PTHR33960:SF1">
    <property type="entry name" value="SIMILAR TO KIAA0825 PROTEIN"/>
    <property type="match status" value="1"/>
</dbReference>
<accession>A0A3B3SNM0</accession>
<dbReference type="OrthoDB" id="10007406at2759"/>
<proteinExistence type="predicted"/>
<dbReference type="Proteomes" id="UP000261540">
    <property type="component" value="Unplaced"/>
</dbReference>